<name>A0A7Y4LY55_9BRAD</name>
<evidence type="ECO:0000256" key="4">
    <source>
        <dbReference type="ARBA" id="ARBA00023002"/>
    </source>
</evidence>
<comment type="cofactor">
    <cofactor evidence="1">
        <name>Mo-molybdopterin</name>
        <dbReference type="ChEBI" id="CHEBI:71302"/>
    </cofactor>
</comment>
<dbReference type="PRINTS" id="PR00407">
    <property type="entry name" value="EUMOPTERIN"/>
</dbReference>
<dbReference type="NCBIfam" id="TIGR04555">
    <property type="entry name" value="sulfite_DH_soxC"/>
    <property type="match status" value="1"/>
</dbReference>
<feature type="domain" description="Oxidoreductase molybdopterin-binding" evidence="5">
    <location>
        <begin position="110"/>
        <end position="272"/>
    </location>
</feature>
<dbReference type="GO" id="GO:0020037">
    <property type="term" value="F:heme binding"/>
    <property type="evidence" value="ECO:0007669"/>
    <property type="project" value="TreeGrafter"/>
</dbReference>
<dbReference type="GO" id="GO:0006790">
    <property type="term" value="P:sulfur compound metabolic process"/>
    <property type="evidence" value="ECO:0007669"/>
    <property type="project" value="TreeGrafter"/>
</dbReference>
<dbReference type="RefSeq" id="WP_171582117.1">
    <property type="nucleotide sequence ID" value="NZ_JAAVLX010000008.1"/>
</dbReference>
<dbReference type="InterPro" id="IPR006311">
    <property type="entry name" value="TAT_signal"/>
</dbReference>
<dbReference type="SUPFAM" id="SSF81296">
    <property type="entry name" value="E set domains"/>
    <property type="match status" value="1"/>
</dbReference>
<sequence length="423" mass="45488">MIRKINRDPVEPAAGNGILSRRIFLEGTLAVGATGTGLSCASAEPLAVQPWMKTPGSGFVGYGQPSPFESKVVKAFLPSPATPGVGASRTPLHLLEGMITPSGLHFERSHSGIPDIDPDQHRLVIHGLVKRPLVFTVEALSRYPMQSRIAFIECGGNSQVLNAPQAQPLNATAIHGLVGCSEWTGVPVSTLLDEAGVEPAARWVIAEGADAAAMSRSIPIAKAMDDALVCFYQNGERVRPSNGYPVRLLLPGFEGNMNVKWLRRLKLTAGPAMSKDETSKYTILLKDEKAWQFVFPMEVKSFIARPSPGLALRGPGFYEISGLAWSGNGSIRQVEVSADGGQSWAPAALQGPILPKAPVRFRAAWQWNGGPAVLQSRATDDTGMVQPTRAQFAAERGLRGVYHYNAIASWRIDEMGEVNNVYA</sequence>
<dbReference type="SUPFAM" id="SSF56524">
    <property type="entry name" value="Oxidoreductase molybdopterin-binding domain"/>
    <property type="match status" value="1"/>
</dbReference>
<keyword evidence="8" id="KW-1185">Reference proteome</keyword>
<feature type="domain" description="Moybdenum cofactor oxidoreductase dimerisation" evidence="6">
    <location>
        <begin position="295"/>
        <end position="407"/>
    </location>
</feature>
<evidence type="ECO:0000313" key="7">
    <source>
        <dbReference type="EMBL" id="NOJ42901.1"/>
    </source>
</evidence>
<evidence type="ECO:0000313" key="8">
    <source>
        <dbReference type="Proteomes" id="UP000544122"/>
    </source>
</evidence>
<dbReference type="InterPro" id="IPR000572">
    <property type="entry name" value="OxRdtase_Mopterin-bd_dom"/>
</dbReference>
<dbReference type="PROSITE" id="PS51318">
    <property type="entry name" value="TAT"/>
    <property type="match status" value="1"/>
</dbReference>
<dbReference type="InterPro" id="IPR005066">
    <property type="entry name" value="MoCF_OxRdtse_dimer"/>
</dbReference>
<gene>
    <name evidence="7" type="primary">soxC</name>
    <name evidence="7" type="ORF">HCN58_25520</name>
</gene>
<dbReference type="PANTHER" id="PTHR19372:SF7">
    <property type="entry name" value="SULFITE OXIDASE, MITOCHONDRIAL"/>
    <property type="match status" value="1"/>
</dbReference>
<organism evidence="7 8">
    <name type="scientific">Bradyrhizobium australiense</name>
    <dbReference type="NCBI Taxonomy" id="2721161"/>
    <lineage>
        <taxon>Bacteria</taxon>
        <taxon>Pseudomonadati</taxon>
        <taxon>Pseudomonadota</taxon>
        <taxon>Alphaproteobacteria</taxon>
        <taxon>Hyphomicrobiales</taxon>
        <taxon>Nitrobacteraceae</taxon>
        <taxon>Bradyrhizobium</taxon>
    </lineage>
</organism>
<dbReference type="Proteomes" id="UP000544122">
    <property type="component" value="Unassembled WGS sequence"/>
</dbReference>
<dbReference type="Pfam" id="PF03404">
    <property type="entry name" value="Mo-co_dimer"/>
    <property type="match status" value="1"/>
</dbReference>
<dbReference type="PANTHER" id="PTHR19372">
    <property type="entry name" value="SULFITE REDUCTASE"/>
    <property type="match status" value="1"/>
</dbReference>
<evidence type="ECO:0000259" key="5">
    <source>
        <dbReference type="Pfam" id="PF00174"/>
    </source>
</evidence>
<dbReference type="EMBL" id="JAAVLX010000008">
    <property type="protein sequence ID" value="NOJ42901.1"/>
    <property type="molecule type" value="Genomic_DNA"/>
</dbReference>
<dbReference type="InterPro" id="IPR014756">
    <property type="entry name" value="Ig_E-set"/>
</dbReference>
<dbReference type="AlphaFoldDB" id="A0A7Y4LY55"/>
<dbReference type="Pfam" id="PF00174">
    <property type="entry name" value="Oxidored_molyb"/>
    <property type="match status" value="1"/>
</dbReference>
<dbReference type="Gene3D" id="3.90.420.10">
    <property type="entry name" value="Oxidoreductase, molybdopterin-binding domain"/>
    <property type="match status" value="1"/>
</dbReference>
<proteinExistence type="predicted"/>
<evidence type="ECO:0000256" key="1">
    <source>
        <dbReference type="ARBA" id="ARBA00001924"/>
    </source>
</evidence>
<evidence type="ECO:0000259" key="6">
    <source>
        <dbReference type="Pfam" id="PF03404"/>
    </source>
</evidence>
<accession>A0A7Y4LY55</accession>
<dbReference type="InterPro" id="IPR030835">
    <property type="entry name" value="Sulfite_DH_SoxC"/>
</dbReference>
<dbReference type="EC" id="1.8.2.1" evidence="7"/>
<dbReference type="GO" id="GO:0050310">
    <property type="term" value="F:sulfite dehydrogenase activity"/>
    <property type="evidence" value="ECO:0007669"/>
    <property type="project" value="UniProtKB-EC"/>
</dbReference>
<dbReference type="Gene3D" id="2.60.40.650">
    <property type="match status" value="1"/>
</dbReference>
<dbReference type="FunFam" id="3.90.420.10:FF:000006">
    <property type="entry name" value="Sulfur dehydrogenase subunit SoxC"/>
    <property type="match status" value="1"/>
</dbReference>
<reference evidence="7 8" key="1">
    <citation type="submission" date="2020-03" db="EMBL/GenBank/DDBJ databases">
        <title>Bradyrhizobium diversity isolated from nodules of Indigofera sp.</title>
        <authorList>
            <person name="Klepa M."/>
            <person name="Helene L."/>
            <person name="Hungria M."/>
        </authorList>
    </citation>
    <scope>NUCLEOTIDE SEQUENCE [LARGE SCALE GENOMIC DNA]</scope>
    <source>
        <strain evidence="7 8">WSM 1791</strain>
    </source>
</reference>
<evidence type="ECO:0000256" key="3">
    <source>
        <dbReference type="ARBA" id="ARBA00022723"/>
    </source>
</evidence>
<evidence type="ECO:0000256" key="2">
    <source>
        <dbReference type="ARBA" id="ARBA00022505"/>
    </source>
</evidence>
<keyword evidence="3" id="KW-0479">Metal-binding</keyword>
<dbReference type="GO" id="GO:0043546">
    <property type="term" value="F:molybdopterin cofactor binding"/>
    <property type="evidence" value="ECO:0007669"/>
    <property type="project" value="TreeGrafter"/>
</dbReference>
<dbReference type="InterPro" id="IPR008335">
    <property type="entry name" value="Mopterin_OxRdtase_euk"/>
</dbReference>
<dbReference type="GO" id="GO:0030151">
    <property type="term" value="F:molybdenum ion binding"/>
    <property type="evidence" value="ECO:0007669"/>
    <property type="project" value="InterPro"/>
</dbReference>
<dbReference type="InterPro" id="IPR036374">
    <property type="entry name" value="OxRdtase_Mopterin-bd_sf"/>
</dbReference>
<comment type="caution">
    <text evidence="7">The sequence shown here is derived from an EMBL/GenBank/DDBJ whole genome shotgun (WGS) entry which is preliminary data.</text>
</comment>
<keyword evidence="4 7" id="KW-0560">Oxidoreductase</keyword>
<keyword evidence="2" id="KW-0500">Molybdenum</keyword>
<dbReference type="GO" id="GO:0008482">
    <property type="term" value="F:sulfite oxidase activity"/>
    <property type="evidence" value="ECO:0007669"/>
    <property type="project" value="TreeGrafter"/>
</dbReference>
<protein>
    <submittedName>
        <fullName evidence="7">Sulfite dehydrogenase</fullName>
        <ecNumber evidence="7">1.8.2.1</ecNumber>
    </submittedName>
</protein>